<name>A0A562JBM4_9FIRM</name>
<dbReference type="InterPro" id="IPR009000">
    <property type="entry name" value="Transl_B-barrel_sf"/>
</dbReference>
<dbReference type="GO" id="GO:0004813">
    <property type="term" value="F:alanine-tRNA ligase activity"/>
    <property type="evidence" value="ECO:0007669"/>
    <property type="project" value="InterPro"/>
</dbReference>
<dbReference type="SMART" id="SM00863">
    <property type="entry name" value="tRNA_SAD"/>
    <property type="match status" value="1"/>
</dbReference>
<sequence length="395" mass="44852">MKTSEKIYQENSYLTELEAEVISCIKKDDFYEAILDKTIFYPHMSGGQPKDEGTINNIDVCDVQECGDEIVHILKDEISGKVKLNINFSKRFDYMQQHTGQHILSYSVSHLFGGNTVGFHMSDNYTTIDLDIPLTEDMIEQAEQLCNKIIYDNKIVVAKNYSYEEAMKLDLRKDPLKLDVLRIIEIQDCDISACGGTHVRNAGEIGIIKVTKTEKYKQGTRVEFLCGKRALGDYIIKNRNISALSSILTCRADMIMDNFEKIINENKQLKKDVNNLKNSINEYKARDLKTNAIEKENLKYIFSVSDEDVKDLRYICSKITEDEDYVAVMVSEADTGCSLVIGQSKNMNYDIKNIFEKCRVIMNGKGGGNNFLLQCTGDKSNGAKCLEIAKDMLLK</sequence>
<dbReference type="InterPro" id="IPR018165">
    <property type="entry name" value="Ala-tRNA-synth_IIc_core"/>
</dbReference>
<dbReference type="AlphaFoldDB" id="A0A562JBM4"/>
<keyword evidence="4" id="KW-0862">Zinc</keyword>
<dbReference type="SUPFAM" id="SSF55186">
    <property type="entry name" value="ThrRS/AlaRS common domain"/>
    <property type="match status" value="1"/>
</dbReference>
<dbReference type="RefSeq" id="WP_145082649.1">
    <property type="nucleotide sequence ID" value="NZ_DAMBUX010000011.1"/>
</dbReference>
<dbReference type="GO" id="GO:0002161">
    <property type="term" value="F:aminoacyl-tRNA deacylase activity"/>
    <property type="evidence" value="ECO:0007669"/>
    <property type="project" value="UniProtKB-ARBA"/>
</dbReference>
<organism evidence="7 8">
    <name type="scientific">Sedimentibacter saalensis</name>
    <dbReference type="NCBI Taxonomy" id="130788"/>
    <lineage>
        <taxon>Bacteria</taxon>
        <taxon>Bacillati</taxon>
        <taxon>Bacillota</taxon>
        <taxon>Tissierellia</taxon>
        <taxon>Sedimentibacter</taxon>
    </lineage>
</organism>
<dbReference type="InterPro" id="IPR012947">
    <property type="entry name" value="tRNA_SAD"/>
</dbReference>
<comment type="subcellular location">
    <subcellularLocation>
        <location evidence="2">Cytoplasm</location>
    </subcellularLocation>
</comment>
<dbReference type="PANTHER" id="PTHR43462:SF1">
    <property type="entry name" value="ALANYL-TRNA EDITING PROTEIN AARSD1"/>
    <property type="match status" value="1"/>
</dbReference>
<dbReference type="PANTHER" id="PTHR43462">
    <property type="entry name" value="ALANYL-TRNA EDITING PROTEIN"/>
    <property type="match status" value="1"/>
</dbReference>
<evidence type="ECO:0000256" key="5">
    <source>
        <dbReference type="SAM" id="Coils"/>
    </source>
</evidence>
<keyword evidence="3" id="KW-0479">Metal-binding</keyword>
<dbReference type="GO" id="GO:0046872">
    <property type="term" value="F:metal ion binding"/>
    <property type="evidence" value="ECO:0007669"/>
    <property type="project" value="UniProtKB-KW"/>
</dbReference>
<evidence type="ECO:0000259" key="6">
    <source>
        <dbReference type="PROSITE" id="PS50860"/>
    </source>
</evidence>
<dbReference type="Pfam" id="PF07973">
    <property type="entry name" value="tRNA_SAD"/>
    <property type="match status" value="1"/>
</dbReference>
<keyword evidence="8" id="KW-1185">Reference proteome</keyword>
<dbReference type="Gene3D" id="2.40.30.130">
    <property type="match status" value="1"/>
</dbReference>
<proteinExistence type="predicted"/>
<feature type="coiled-coil region" evidence="5">
    <location>
        <begin position="259"/>
        <end position="286"/>
    </location>
</feature>
<feature type="domain" description="Alanyl-transfer RNA synthetases family profile" evidence="6">
    <location>
        <begin position="1"/>
        <end position="221"/>
    </location>
</feature>
<dbReference type="InterPro" id="IPR018163">
    <property type="entry name" value="Thr/Ala-tRNA-synth_IIc_edit"/>
</dbReference>
<dbReference type="SUPFAM" id="SSF50447">
    <property type="entry name" value="Translation proteins"/>
    <property type="match status" value="1"/>
</dbReference>
<comment type="caution">
    <text evidence="7">The sequence shown here is derived from an EMBL/GenBank/DDBJ whole genome shotgun (WGS) entry which is preliminary data.</text>
</comment>
<protein>
    <submittedName>
        <fullName evidence="7">Alanyl-tRNA synthetase</fullName>
    </submittedName>
</protein>
<keyword evidence="5" id="KW-0175">Coiled coil</keyword>
<dbReference type="InterPro" id="IPR051335">
    <property type="entry name" value="Alanyl-tRNA_Editing_Enzymes"/>
</dbReference>
<evidence type="ECO:0000256" key="2">
    <source>
        <dbReference type="ARBA" id="ARBA00004496"/>
    </source>
</evidence>
<comment type="cofactor">
    <cofactor evidence="1">
        <name>Zn(2+)</name>
        <dbReference type="ChEBI" id="CHEBI:29105"/>
    </cofactor>
</comment>
<dbReference type="GO" id="GO:0005524">
    <property type="term" value="F:ATP binding"/>
    <property type="evidence" value="ECO:0007669"/>
    <property type="project" value="InterPro"/>
</dbReference>
<dbReference type="Proteomes" id="UP000315343">
    <property type="component" value="Unassembled WGS sequence"/>
</dbReference>
<dbReference type="Gene3D" id="3.30.980.10">
    <property type="entry name" value="Threonyl-trna Synthetase, Chain A, domain 2"/>
    <property type="match status" value="1"/>
</dbReference>
<evidence type="ECO:0000256" key="1">
    <source>
        <dbReference type="ARBA" id="ARBA00001947"/>
    </source>
</evidence>
<evidence type="ECO:0000313" key="8">
    <source>
        <dbReference type="Proteomes" id="UP000315343"/>
    </source>
</evidence>
<dbReference type="Gene3D" id="3.10.310.40">
    <property type="match status" value="1"/>
</dbReference>
<gene>
    <name evidence="7" type="ORF">LY60_01900</name>
</gene>
<dbReference type="EMBL" id="VLKH01000004">
    <property type="protein sequence ID" value="TWH80638.1"/>
    <property type="molecule type" value="Genomic_DNA"/>
</dbReference>
<dbReference type="GO" id="GO:0003676">
    <property type="term" value="F:nucleic acid binding"/>
    <property type="evidence" value="ECO:0007669"/>
    <property type="project" value="InterPro"/>
</dbReference>
<accession>A0A562JBM4</accession>
<reference evidence="7 8" key="1">
    <citation type="submission" date="2019-07" db="EMBL/GenBank/DDBJ databases">
        <title>Genomic Encyclopedia of Type Strains, Phase I: the one thousand microbial genomes (KMG-I) project.</title>
        <authorList>
            <person name="Kyrpides N."/>
        </authorList>
    </citation>
    <scope>NUCLEOTIDE SEQUENCE [LARGE SCALE GENOMIC DNA]</scope>
    <source>
        <strain evidence="7 8">DSM 13558</strain>
    </source>
</reference>
<evidence type="ECO:0000313" key="7">
    <source>
        <dbReference type="EMBL" id="TWH80638.1"/>
    </source>
</evidence>
<dbReference type="OrthoDB" id="9812949at2"/>
<evidence type="ECO:0000256" key="4">
    <source>
        <dbReference type="ARBA" id="ARBA00022833"/>
    </source>
</evidence>
<keyword evidence="7" id="KW-0030">Aminoacyl-tRNA synthetase</keyword>
<evidence type="ECO:0000256" key="3">
    <source>
        <dbReference type="ARBA" id="ARBA00022723"/>
    </source>
</evidence>
<keyword evidence="7" id="KW-0436">Ligase</keyword>
<dbReference type="GO" id="GO:0005737">
    <property type="term" value="C:cytoplasm"/>
    <property type="evidence" value="ECO:0007669"/>
    <property type="project" value="UniProtKB-SubCell"/>
</dbReference>
<dbReference type="GO" id="GO:0006419">
    <property type="term" value="P:alanyl-tRNA aminoacylation"/>
    <property type="evidence" value="ECO:0007669"/>
    <property type="project" value="InterPro"/>
</dbReference>
<dbReference type="PROSITE" id="PS50860">
    <property type="entry name" value="AA_TRNA_LIGASE_II_ALA"/>
    <property type="match status" value="1"/>
</dbReference>